<comment type="pathway">
    <text evidence="3">Protein modification; protein ubiquitination.</text>
</comment>
<keyword evidence="9" id="KW-0863">Zinc-finger</keyword>
<proteinExistence type="predicted"/>
<reference evidence="17" key="1">
    <citation type="journal article" date="2008" name="Nature">
        <title>The amphioxus genome and the evolution of the chordate karyotype.</title>
        <authorList>
            <consortium name="US DOE Joint Genome Institute (JGI-PGF)"/>
            <person name="Putnam N.H."/>
            <person name="Butts T."/>
            <person name="Ferrier D.E.K."/>
            <person name="Furlong R.F."/>
            <person name="Hellsten U."/>
            <person name="Kawashima T."/>
            <person name="Robinson-Rechavi M."/>
            <person name="Shoguchi E."/>
            <person name="Terry A."/>
            <person name="Yu J.-K."/>
            <person name="Benito-Gutierrez E.L."/>
            <person name="Dubchak I."/>
            <person name="Garcia-Fernandez J."/>
            <person name="Gibson-Brown J.J."/>
            <person name="Grigoriev I.V."/>
            <person name="Horton A.C."/>
            <person name="de Jong P.J."/>
            <person name="Jurka J."/>
            <person name="Kapitonov V.V."/>
            <person name="Kohara Y."/>
            <person name="Kuroki Y."/>
            <person name="Lindquist E."/>
            <person name="Lucas S."/>
            <person name="Osoegawa K."/>
            <person name="Pennacchio L.A."/>
            <person name="Salamov A.A."/>
            <person name="Satou Y."/>
            <person name="Sauka-Spengler T."/>
            <person name="Schmutz J."/>
            <person name="Shin-I T."/>
            <person name="Toyoda A."/>
            <person name="Bronner-Fraser M."/>
            <person name="Fujiyama A."/>
            <person name="Holland L.Z."/>
            <person name="Holland P.W.H."/>
            <person name="Satoh N."/>
            <person name="Rokhsar D.S."/>
        </authorList>
    </citation>
    <scope>NUCLEOTIDE SEQUENCE [LARGE SCALE GENOMIC DNA]</scope>
    <source>
        <strain evidence="17">S238N-H82</strain>
        <tissue evidence="17">Testes</tissue>
    </source>
</reference>
<dbReference type="InterPro" id="IPR056241">
    <property type="entry name" value="LTN1_HEAT_5th"/>
</dbReference>
<gene>
    <name evidence="17" type="ORF">BRAFLDRAFT_89953</name>
</gene>
<dbReference type="FunFam" id="1.25.10.10:FF:001251">
    <property type="entry name" value="Predicted protein"/>
    <property type="match status" value="1"/>
</dbReference>
<dbReference type="InterPro" id="IPR054478">
    <property type="entry name" value="LTN1_UBC"/>
</dbReference>
<feature type="compositionally biased region" description="Low complexity" evidence="12">
    <location>
        <begin position="565"/>
        <end position="580"/>
    </location>
</feature>
<dbReference type="STRING" id="7739.C3XS65"/>
<dbReference type="InterPro" id="IPR016024">
    <property type="entry name" value="ARM-type_fold"/>
</dbReference>
<feature type="region of interest" description="Disordered" evidence="12">
    <location>
        <begin position="925"/>
        <end position="953"/>
    </location>
</feature>
<keyword evidence="10" id="KW-0833">Ubl conjugation pathway</keyword>
<evidence type="ECO:0000256" key="10">
    <source>
        <dbReference type="ARBA" id="ARBA00022786"/>
    </source>
</evidence>
<evidence type="ECO:0000256" key="5">
    <source>
        <dbReference type="ARBA" id="ARBA00022490"/>
    </source>
</evidence>
<dbReference type="InterPro" id="IPR054476">
    <property type="entry name" value="Ltn1_N"/>
</dbReference>
<dbReference type="CDD" id="cd16491">
    <property type="entry name" value="RING-CH-C4HC3_LTN1"/>
    <property type="match status" value="1"/>
</dbReference>
<dbReference type="Pfam" id="PF24618">
    <property type="entry name" value="LTN1_E3_ligase_5th"/>
    <property type="match status" value="1"/>
</dbReference>
<keyword evidence="11" id="KW-0862">Zinc</keyword>
<feature type="domain" description="E3 ubiquitin-protein ligase listerin N-terminal" evidence="13">
    <location>
        <begin position="56"/>
        <end position="364"/>
    </location>
</feature>
<dbReference type="GO" id="GO:0005737">
    <property type="term" value="C:cytoplasm"/>
    <property type="evidence" value="ECO:0007669"/>
    <property type="project" value="UniProtKB-SubCell"/>
</dbReference>
<dbReference type="FunCoup" id="C3XS65">
    <property type="interactions" value="744"/>
</dbReference>
<protein>
    <recommendedName>
        <fullName evidence="4">RING-type E3 ubiquitin transferase</fullName>
        <ecNumber evidence="4">2.3.2.27</ecNumber>
    </recommendedName>
</protein>
<feature type="compositionally biased region" description="Basic and acidic residues" evidence="12">
    <location>
        <begin position="930"/>
        <end position="953"/>
    </location>
</feature>
<evidence type="ECO:0000256" key="11">
    <source>
        <dbReference type="ARBA" id="ARBA00022833"/>
    </source>
</evidence>
<dbReference type="eggNOG" id="KOG0803">
    <property type="taxonomic scope" value="Eukaryota"/>
</dbReference>
<evidence type="ECO:0000259" key="13">
    <source>
        <dbReference type="Pfam" id="PF22958"/>
    </source>
</evidence>
<evidence type="ECO:0000256" key="8">
    <source>
        <dbReference type="ARBA" id="ARBA00022737"/>
    </source>
</evidence>
<evidence type="ECO:0000256" key="1">
    <source>
        <dbReference type="ARBA" id="ARBA00000900"/>
    </source>
</evidence>
<comment type="catalytic activity">
    <reaction evidence="1">
        <text>S-ubiquitinyl-[E2 ubiquitin-conjugating enzyme]-L-cysteine + [acceptor protein]-L-lysine = [E2 ubiquitin-conjugating enzyme]-L-cysteine + N(6)-ubiquitinyl-[acceptor protein]-L-lysine.</text>
        <dbReference type="EC" id="2.3.2.27"/>
    </reaction>
</comment>
<evidence type="ECO:0000259" key="16">
    <source>
        <dbReference type="Pfam" id="PF24618"/>
    </source>
</evidence>
<dbReference type="EC" id="2.3.2.27" evidence="4"/>
<feature type="compositionally biased region" description="Basic and acidic residues" evidence="12">
    <location>
        <begin position="1931"/>
        <end position="1942"/>
    </location>
</feature>
<evidence type="ECO:0000256" key="4">
    <source>
        <dbReference type="ARBA" id="ARBA00012483"/>
    </source>
</evidence>
<feature type="domain" description="E3 ubiquitin-protein ligase listerin ubiquitin conjugating" evidence="15">
    <location>
        <begin position="2081"/>
        <end position="2111"/>
    </location>
</feature>
<accession>C3XS65</accession>
<evidence type="ECO:0000256" key="3">
    <source>
        <dbReference type="ARBA" id="ARBA00004906"/>
    </source>
</evidence>
<feature type="compositionally biased region" description="Low complexity" evidence="12">
    <location>
        <begin position="1325"/>
        <end position="1340"/>
    </location>
</feature>
<dbReference type="InterPro" id="IPR039795">
    <property type="entry name" value="LTN1/Rkr1"/>
</dbReference>
<dbReference type="GO" id="GO:1990112">
    <property type="term" value="C:RQC complex"/>
    <property type="evidence" value="ECO:0007669"/>
    <property type="project" value="InterPro"/>
</dbReference>
<dbReference type="InParanoid" id="C3XS65"/>
<feature type="region of interest" description="Disordered" evidence="12">
    <location>
        <begin position="1325"/>
        <end position="1346"/>
    </location>
</feature>
<evidence type="ECO:0000256" key="7">
    <source>
        <dbReference type="ARBA" id="ARBA00022723"/>
    </source>
</evidence>
<feature type="region of interest" description="Disordered" evidence="12">
    <location>
        <begin position="543"/>
        <end position="587"/>
    </location>
</feature>
<feature type="domain" description="E3 ubiquitin-protein ligase listerin HEAT repeat region" evidence="14">
    <location>
        <begin position="1755"/>
        <end position="2004"/>
    </location>
</feature>
<evidence type="ECO:0000256" key="2">
    <source>
        <dbReference type="ARBA" id="ARBA00004496"/>
    </source>
</evidence>
<dbReference type="GO" id="GO:0008270">
    <property type="term" value="F:zinc ion binding"/>
    <property type="evidence" value="ECO:0007669"/>
    <property type="project" value="UniProtKB-KW"/>
</dbReference>
<evidence type="ECO:0000259" key="15">
    <source>
        <dbReference type="Pfam" id="PF23009"/>
    </source>
</evidence>
<comment type="subcellular location">
    <subcellularLocation>
        <location evidence="2">Cytoplasm</location>
    </subcellularLocation>
</comment>
<evidence type="ECO:0000256" key="6">
    <source>
        <dbReference type="ARBA" id="ARBA00022679"/>
    </source>
</evidence>
<feature type="region of interest" description="Disordered" evidence="12">
    <location>
        <begin position="971"/>
        <end position="992"/>
    </location>
</feature>
<dbReference type="InterPro" id="IPR039804">
    <property type="entry name" value="RING-CH-C4HC3_LTN1"/>
</dbReference>
<dbReference type="GO" id="GO:0016567">
    <property type="term" value="P:protein ubiquitination"/>
    <property type="evidence" value="ECO:0007669"/>
    <property type="project" value="UniProtKB-UniPathway"/>
</dbReference>
<organism>
    <name type="scientific">Branchiostoma floridae</name>
    <name type="common">Florida lancelet</name>
    <name type="synonym">Amphioxus</name>
    <dbReference type="NCBI Taxonomy" id="7739"/>
    <lineage>
        <taxon>Eukaryota</taxon>
        <taxon>Metazoa</taxon>
        <taxon>Chordata</taxon>
        <taxon>Cephalochordata</taxon>
        <taxon>Leptocardii</taxon>
        <taxon>Amphioxiformes</taxon>
        <taxon>Branchiostomatidae</taxon>
        <taxon>Branchiostoma</taxon>
    </lineage>
</organism>
<dbReference type="UniPathway" id="UPA00143"/>
<dbReference type="Pfam" id="PF22958">
    <property type="entry name" value="Ltn1_1st"/>
    <property type="match status" value="1"/>
</dbReference>
<feature type="domain" description="E3 ubiquitin-protein ligase listerin HEAT-repeats region" evidence="16">
    <location>
        <begin position="1575"/>
        <end position="1706"/>
    </location>
</feature>
<feature type="region of interest" description="Disordered" evidence="12">
    <location>
        <begin position="1911"/>
        <end position="1944"/>
    </location>
</feature>
<sequence>MSHLPPDQPSSSGRMAELMSRVSSGESGFVGFGAMSGDLGYVPAAQGTEDIDASVDPEFRMVLRKLSKRDVTTKLKAIQEFGGLCKERGEEAVKGALPYWPRLYNRIAVDHDRRVREASQVAFQQLVLKVGRSLAPHLKHLMGIWLLSQCDTYVPSADAARLAFSSAFPQNKQAEALVFCKHEVLTHLQDNLFKQTPQTMSDPKTTSPEEVEAKYQRVVTASLMAIKLFMNTIPASENMELTDTYSHFLGNDKLWKFSKHKSPQIRGALYSVIAAFCVHAPEVARREAPRVCPSVLGNLDDSDPAVCPHLWEAVLHVISTIEDCWQHVNPRKSVLPKLWIVLRTAGKGSGTAIFPNILPLLSKIPADIIGTGIGFYQEFFNNLKMGLSSEHVQYNSRERGAVVSAFMECLRYCLVNNTGDDGEAHAIQNHLMLDQLMPVVEASLVEHKSRLSTSPLHPMVADLISYMDKRSQPDSDTHHTYQRLLTLLWRNLGPVCSAQLKMEGDSKTVHQVLNNVASLLECIRTPSSKHKLVAKRTSRVTFSISDDHAHHGARQKTSPLHRPTSAESGSTESERTSGGTNDPEVALKDGPMLELVCSLSKSALKITQEESSLPHLTFLARMVKAFPCRHLFTELFKVDSEDRKEEDSQEEVIQEFFSVVLLPWLQKEDAVVAAETEMSGQTMEHLVTILFALVECCEGEEQKFKLVDTVIQGCLLVPSSEDLLLTLFQISASGQHKWQAPVKTKLQETWCSGVQALITDRGGLLNEEGFFCKAARWIRQSLTQNQQHLEHVQSLASASLSLVTTMATAPAEVDTEVEGEGGTPPGLNPAVAEFIRLLVPSKEEWGTLREAVSQQWSLARMLDASLYFSTVPNPPHSESDPSTATIPDLLPVAIFVGRLLGNLQRGNIFAMSSLSDKMLFSSGSSFSESDDFRDSRFSESSERGVSESSDESRNSLSLDLKGFHLSDHMTSISESHSSARTSRMSSGEGSARSDDKAFAASLRESLGGELYLDVVLEVVYVWEWCNAATGKTHAGYQGMLHQPHRGSPLLMGLELLYYALLPLLSKGCLLVPSSEDLLLTLFQISASGQHKWQAPVKTKLQETWCSGVQALITDRGGLLNEEGFFCKAARWIRQSLTQNQQHLEHVQSLASASLSLVTTMATAPAEVDTEVEGEGGTPPGLNPAVAEFIRLLVPSKEEWGTLREAVSQQWSLARMLDASLYFSTVPNPPHSESDPSTATIPDLLPVAIFVGRLLGNLQRGNIFAMSSLSDKMLFSSGSSFSESEDFRDSRFSESSERGVSESSDESRNSLSLDLKGFHLSDHMTSISESHSSARTSRMSSGEGSARSDDKAFAASLRESLGGELYLDVVLEVVYVWEWCNAATGKSHAGYQGMLHQPHRGSPLLMGLELLYYALLPLLSKVQHDDWEQLLSTAAKRSLEQGGLWSLSFGYLYSRYRRHSKRKQQKTDVLQLCGGLDRFSELDEASLHTLQTIVPLLSQDDTTLVLEVHAAKVLSCQREDINKVSASFLGTGAGTGGVGALSVLSKCLGHSTNLSANWEVLISVLNELASWREGEEDVFLFNCNISESPAEQVTTNIEAMRFLGLLVEKAGVNFTQENWDFVLCSVVAFLQSVSESQGEDDVSFLTMAFSMESLNLLSSIADFLASHRGKKGKELPGNLFTEWNEFFSEGAYSVVLPMFMKRAVTSKDQLKTLPLPSRRLLEATCAAVVHVPEDYLQSHPLEARLVAGQPSQLPDRLQTLLNHLCPMLLVENRALQLAAFKLLLRLMPSLASYDEGLITEGEKEEKEEVTLSPPAALLDVLEMTSTYVEVILAEVTVGECAVIQPGSEAHHFTMAYLLAWKLLLTFFRGANSELRAAYSSHLRESKSVQLLLLNLFRLMPSKPILMVERQRHESGKGSPSRQHAKCHQPKSMFEKEPGLDVKGEPSSPELQHLACTVYYNTLEDLPAMVRQWWNSQEKRVSTLVERLTSKFVSPVLCSAEIQAVQNTQHSFDNMTVKGRPAAREVVATYTVDEVSMELVVQLPANHPLGTVNVESGKRVGVASAQWRNWMLQMTTFLSHQRDHSVEMTGYFSHQNGSIMDGLILWKKNVDKRFEGVEDCMVCYSVIHGSNCQLPKLSCKTCKKKFHSACLELVVMRTILPICAAEPSSGNSAHCIQSTCTLY</sequence>
<keyword evidence="7" id="KW-0479">Metal-binding</keyword>
<dbReference type="Pfam" id="PF23009">
    <property type="entry name" value="UBC_like"/>
    <property type="match status" value="2"/>
</dbReference>
<keyword evidence="6" id="KW-0808">Transferase</keyword>
<dbReference type="InterPro" id="IPR054477">
    <property type="entry name" value="LTN1_E3_ligase_6th"/>
</dbReference>
<dbReference type="PANTHER" id="PTHR12389">
    <property type="entry name" value="ZINC FINGER PROTEIN 294"/>
    <property type="match status" value="1"/>
</dbReference>
<dbReference type="GO" id="GO:1990116">
    <property type="term" value="P:ribosome-associated ubiquitin-dependent protein catabolic process"/>
    <property type="evidence" value="ECO:0007669"/>
    <property type="project" value="InterPro"/>
</dbReference>
<evidence type="ECO:0000313" key="17">
    <source>
        <dbReference type="EMBL" id="EEN69080.1"/>
    </source>
</evidence>
<evidence type="ECO:0000256" key="12">
    <source>
        <dbReference type="SAM" id="MobiDB-lite"/>
    </source>
</evidence>
<feature type="compositionally biased region" description="Low complexity" evidence="12">
    <location>
        <begin position="971"/>
        <end position="986"/>
    </location>
</feature>
<name>C3XS65_BRAFL</name>
<keyword evidence="5" id="KW-0963">Cytoplasm</keyword>
<dbReference type="Gene3D" id="1.25.10.10">
    <property type="entry name" value="Leucine-rich Repeat Variant"/>
    <property type="match status" value="1"/>
</dbReference>
<dbReference type="SUPFAM" id="SSF48371">
    <property type="entry name" value="ARM repeat"/>
    <property type="match status" value="1"/>
</dbReference>
<feature type="domain" description="E3 ubiquitin-protein ligase listerin ubiquitin conjugating" evidence="15">
    <location>
        <begin position="2013"/>
        <end position="2079"/>
    </location>
</feature>
<dbReference type="GO" id="GO:0061630">
    <property type="term" value="F:ubiquitin protein ligase activity"/>
    <property type="evidence" value="ECO:0007669"/>
    <property type="project" value="UniProtKB-EC"/>
</dbReference>
<dbReference type="InterPro" id="IPR011989">
    <property type="entry name" value="ARM-like"/>
</dbReference>
<evidence type="ECO:0000256" key="9">
    <source>
        <dbReference type="ARBA" id="ARBA00022771"/>
    </source>
</evidence>
<keyword evidence="8" id="KW-0677">Repeat</keyword>
<dbReference type="PANTHER" id="PTHR12389:SF0">
    <property type="entry name" value="E3 UBIQUITIN-PROTEIN LIGASE LISTERIN"/>
    <property type="match status" value="1"/>
</dbReference>
<evidence type="ECO:0000259" key="14">
    <source>
        <dbReference type="Pfam" id="PF22999"/>
    </source>
</evidence>
<dbReference type="EMBL" id="GG666457">
    <property type="protein sequence ID" value="EEN69080.1"/>
    <property type="molecule type" value="Genomic_DNA"/>
</dbReference>
<dbReference type="Pfam" id="PF22999">
    <property type="entry name" value="LTN1_E3_ligase_6th"/>
    <property type="match status" value="1"/>
</dbReference>